<dbReference type="RefSeq" id="XP_046044912.1">
    <property type="nucleotide sequence ID" value="XM_046190595.1"/>
</dbReference>
<dbReference type="Proteomes" id="UP000720189">
    <property type="component" value="Unassembled WGS sequence"/>
</dbReference>
<dbReference type="GeneID" id="70220549"/>
<comment type="caution">
    <text evidence="1">The sequence shown here is derived from an EMBL/GenBank/DDBJ whole genome shotgun (WGS) entry which is preliminary data.</text>
</comment>
<keyword evidence="2" id="KW-1185">Reference proteome</keyword>
<dbReference type="AlphaFoldDB" id="A0A9P9GF28"/>
<gene>
    <name evidence="1" type="ORF">BKA55DRAFT_543426</name>
</gene>
<dbReference type="OrthoDB" id="3257981at2759"/>
<reference evidence="1" key="1">
    <citation type="journal article" date="2021" name="Nat. Commun.">
        <title>Genetic determinants of endophytism in the Arabidopsis root mycobiome.</title>
        <authorList>
            <person name="Mesny F."/>
            <person name="Miyauchi S."/>
            <person name="Thiergart T."/>
            <person name="Pickel B."/>
            <person name="Atanasova L."/>
            <person name="Karlsson M."/>
            <person name="Huettel B."/>
            <person name="Barry K.W."/>
            <person name="Haridas S."/>
            <person name="Chen C."/>
            <person name="Bauer D."/>
            <person name="Andreopoulos W."/>
            <person name="Pangilinan J."/>
            <person name="LaButti K."/>
            <person name="Riley R."/>
            <person name="Lipzen A."/>
            <person name="Clum A."/>
            <person name="Drula E."/>
            <person name="Henrissat B."/>
            <person name="Kohler A."/>
            <person name="Grigoriev I.V."/>
            <person name="Martin F.M."/>
            <person name="Hacquard S."/>
        </authorList>
    </citation>
    <scope>NUCLEOTIDE SEQUENCE</scope>
    <source>
        <strain evidence="1">MPI-CAGE-AT-0023</strain>
    </source>
</reference>
<protein>
    <submittedName>
        <fullName evidence="1">Uncharacterized protein</fullName>
    </submittedName>
</protein>
<organism evidence="1 2">
    <name type="scientific">Fusarium redolens</name>
    <dbReference type="NCBI Taxonomy" id="48865"/>
    <lineage>
        <taxon>Eukaryota</taxon>
        <taxon>Fungi</taxon>
        <taxon>Dikarya</taxon>
        <taxon>Ascomycota</taxon>
        <taxon>Pezizomycotina</taxon>
        <taxon>Sordariomycetes</taxon>
        <taxon>Hypocreomycetidae</taxon>
        <taxon>Hypocreales</taxon>
        <taxon>Nectriaceae</taxon>
        <taxon>Fusarium</taxon>
        <taxon>Fusarium redolens species complex</taxon>
    </lineage>
</organism>
<name>A0A9P9GF28_FUSRE</name>
<evidence type="ECO:0000313" key="1">
    <source>
        <dbReference type="EMBL" id="KAH7236782.1"/>
    </source>
</evidence>
<sequence>MYGAETAAEMTFIGCPLLQMPSEILAKIVRFVAEDKKALQQLALVNSDCCGLSRACQFSEFTFNYSRNKIRPLLELVKDMAAGRTGPGIRDCIREFTFKPDPYQARAIHNDVLRIFRGDPYGDNEYQGATRIKEEAAAIFDQIQRAVVLNFKAMRNLETLVWSCIFPVEKDTFSLFASSTAHNLIINRAIIAEEFSLGPPLTPLSWPLRSLSLMSVRLAGSWDQENDILRDMESQSLEASLSLGTDSKSFPKLRQLRIKPGPDAIDEARMASFLSAPLKSLQLHHSAVRDFGDHIRSHAEEPYRDLEELVVGSDVNSQLITKLIHKNNNLKKLWVTQGYYMSGRDNYFDRALIPGLGKGQFNNLRSLYIQWGGQNKDSGRENDHFDIMPERLAAICDFTFLEQLGLCCAEGIPEFTSYEDYTEDTFPIWLIDHENLQAHLQNLKNLKLLVI</sequence>
<proteinExistence type="predicted"/>
<accession>A0A9P9GF28</accession>
<dbReference type="EMBL" id="JAGMUX010000016">
    <property type="protein sequence ID" value="KAH7236782.1"/>
    <property type="molecule type" value="Genomic_DNA"/>
</dbReference>
<evidence type="ECO:0000313" key="2">
    <source>
        <dbReference type="Proteomes" id="UP000720189"/>
    </source>
</evidence>